<protein>
    <recommendedName>
        <fullName evidence="6">DUF7884 domain-containing protein</fullName>
    </recommendedName>
</protein>
<gene>
    <name evidence="7" type="ORF">C5L31_000873</name>
</gene>
<dbReference type="PANTHER" id="PTHR43667">
    <property type="entry name" value="CYCLOPROPANE-FATTY-ACYL-PHOSPHOLIPID SYNTHASE"/>
    <property type="match status" value="1"/>
</dbReference>
<name>A0A4R5NRB6_9LACO</name>
<dbReference type="EMBL" id="PUFO01000021">
    <property type="protein sequence ID" value="TDG79531.1"/>
    <property type="molecule type" value="Genomic_DNA"/>
</dbReference>
<evidence type="ECO:0000256" key="2">
    <source>
        <dbReference type="ARBA" id="ARBA00022603"/>
    </source>
</evidence>
<accession>A0A4R5NRB6</accession>
<dbReference type="Pfam" id="PF25371">
    <property type="entry name" value="DUF7884"/>
    <property type="match status" value="1"/>
</dbReference>
<evidence type="ECO:0000259" key="6">
    <source>
        <dbReference type="Pfam" id="PF25371"/>
    </source>
</evidence>
<evidence type="ECO:0000256" key="1">
    <source>
        <dbReference type="ARBA" id="ARBA00010815"/>
    </source>
</evidence>
<sequence length="172" mass="19833">MLEKTIYKKLLSHAFDFPVTVKYWDGKSEVYGEGTPQAEIDINKELPMTEIAKHATLTLGEAYMNGDIDIKGSIQQVVASAYRSTTSFMHDKRFLKFVPKQGHSEKENTKDIQSHYDIGNDFYKLWLDPTLTYSCAYFENDDDTLEQAQLNKIHHILKKLKPERGKRLLDIG</sequence>
<evidence type="ECO:0000256" key="5">
    <source>
        <dbReference type="ARBA" id="ARBA00023098"/>
    </source>
</evidence>
<evidence type="ECO:0000313" key="8">
    <source>
        <dbReference type="Proteomes" id="UP000294854"/>
    </source>
</evidence>
<keyword evidence="4" id="KW-0949">S-adenosyl-L-methionine</keyword>
<proteinExistence type="inferred from homology"/>
<keyword evidence="3" id="KW-0808">Transferase</keyword>
<keyword evidence="8" id="KW-1185">Reference proteome</keyword>
<comment type="caution">
    <text evidence="7">The sequence shown here is derived from an EMBL/GenBank/DDBJ whole genome shotgun (WGS) entry which is preliminary data.</text>
</comment>
<evidence type="ECO:0000256" key="4">
    <source>
        <dbReference type="ARBA" id="ARBA00022691"/>
    </source>
</evidence>
<dbReference type="AlphaFoldDB" id="A0A4R5NRB6"/>
<feature type="domain" description="DUF7884" evidence="6">
    <location>
        <begin position="6"/>
        <end position="92"/>
    </location>
</feature>
<dbReference type="Proteomes" id="UP000294854">
    <property type="component" value="Unassembled WGS sequence"/>
</dbReference>
<dbReference type="InterPro" id="IPR029063">
    <property type="entry name" value="SAM-dependent_MTases_sf"/>
</dbReference>
<dbReference type="STRING" id="1122149.FD44_GL001414"/>
<dbReference type="GO" id="GO:0032259">
    <property type="term" value="P:methylation"/>
    <property type="evidence" value="ECO:0007669"/>
    <property type="project" value="UniProtKB-KW"/>
</dbReference>
<dbReference type="GO" id="GO:0008168">
    <property type="term" value="F:methyltransferase activity"/>
    <property type="evidence" value="ECO:0007669"/>
    <property type="project" value="UniProtKB-KW"/>
</dbReference>
<dbReference type="InterPro" id="IPR057206">
    <property type="entry name" value="DUF7884"/>
</dbReference>
<dbReference type="Gene3D" id="3.40.50.150">
    <property type="entry name" value="Vaccinia Virus protein VP39"/>
    <property type="match status" value="1"/>
</dbReference>
<organism evidence="7 8">
    <name type="scientific">Secundilactobacillus malefermentans</name>
    <dbReference type="NCBI Taxonomy" id="176292"/>
    <lineage>
        <taxon>Bacteria</taxon>
        <taxon>Bacillati</taxon>
        <taxon>Bacillota</taxon>
        <taxon>Bacilli</taxon>
        <taxon>Lactobacillales</taxon>
        <taxon>Lactobacillaceae</taxon>
        <taxon>Secundilactobacillus</taxon>
    </lineage>
</organism>
<keyword evidence="5" id="KW-0443">Lipid metabolism</keyword>
<comment type="similarity">
    <text evidence="1">Belongs to the CFA/CMAS family.</text>
</comment>
<dbReference type="InterPro" id="IPR050723">
    <property type="entry name" value="CFA/CMAS"/>
</dbReference>
<dbReference type="PANTHER" id="PTHR43667:SF1">
    <property type="entry name" value="CYCLOPROPANE-FATTY-ACYL-PHOSPHOLIPID SYNTHASE"/>
    <property type="match status" value="1"/>
</dbReference>
<dbReference type="Pfam" id="PF02353">
    <property type="entry name" value="CMAS"/>
    <property type="match status" value="1"/>
</dbReference>
<dbReference type="SUPFAM" id="SSF53335">
    <property type="entry name" value="S-adenosyl-L-methionine-dependent methyltransferases"/>
    <property type="match status" value="1"/>
</dbReference>
<evidence type="ECO:0000256" key="3">
    <source>
        <dbReference type="ARBA" id="ARBA00022679"/>
    </source>
</evidence>
<reference evidence="7 8" key="1">
    <citation type="journal article" date="2019" name="Appl. Microbiol. Biotechnol.">
        <title>Uncovering carbohydrate metabolism through a genotype-phenotype association study of 56 lactic acid bacteria genomes.</title>
        <authorList>
            <person name="Buron-Moles G."/>
            <person name="Chailyan A."/>
            <person name="Dolejs I."/>
            <person name="Forster J."/>
            <person name="Miks M.H."/>
        </authorList>
    </citation>
    <scope>NUCLEOTIDE SEQUENCE [LARGE SCALE GENOMIC DNA]</scope>
    <source>
        <strain evidence="7 8">ATCC 49373</strain>
    </source>
</reference>
<evidence type="ECO:0000313" key="7">
    <source>
        <dbReference type="EMBL" id="TDG79531.1"/>
    </source>
</evidence>
<keyword evidence="2" id="KW-0489">Methyltransferase</keyword>
<dbReference type="GO" id="GO:0006629">
    <property type="term" value="P:lipid metabolic process"/>
    <property type="evidence" value="ECO:0007669"/>
    <property type="project" value="UniProtKB-KW"/>
</dbReference>